<proteinExistence type="inferred from homology"/>
<evidence type="ECO:0000313" key="4">
    <source>
        <dbReference type="Proteomes" id="UP000063308"/>
    </source>
</evidence>
<dbReference type="SUPFAM" id="SSF69047">
    <property type="entry name" value="Hypothetical protein YjbJ"/>
    <property type="match status" value="1"/>
</dbReference>
<dbReference type="Gene3D" id="1.10.1470.10">
    <property type="entry name" value="YjbJ"/>
    <property type="match status" value="1"/>
</dbReference>
<evidence type="ECO:0000313" key="3">
    <source>
        <dbReference type="EMBL" id="BAR57898.1"/>
    </source>
</evidence>
<accession>A0A0E4BQV6</accession>
<dbReference type="InterPro" id="IPR008462">
    <property type="entry name" value="CsbD"/>
</dbReference>
<dbReference type="AlphaFoldDB" id="A0A0E4BQV6"/>
<evidence type="ECO:0000259" key="2">
    <source>
        <dbReference type="Pfam" id="PF05532"/>
    </source>
</evidence>
<dbReference type="InterPro" id="IPR036629">
    <property type="entry name" value="YjbJ_sf"/>
</dbReference>
<name>A0A0E4BQV6_9BRAD</name>
<organism evidence="3 4">
    <name type="scientific">Bradyrhizobium diazoefficiens</name>
    <dbReference type="NCBI Taxonomy" id="1355477"/>
    <lineage>
        <taxon>Bacteria</taxon>
        <taxon>Pseudomonadati</taxon>
        <taxon>Pseudomonadota</taxon>
        <taxon>Alphaproteobacteria</taxon>
        <taxon>Hyphomicrobiales</taxon>
        <taxon>Nitrobacteraceae</taxon>
        <taxon>Bradyrhizobium</taxon>
    </lineage>
</organism>
<dbReference type="EMBL" id="AP014685">
    <property type="protein sequence ID" value="BAR57898.1"/>
    <property type="molecule type" value="Genomic_DNA"/>
</dbReference>
<protein>
    <recommendedName>
        <fullName evidence="2">CsbD-like domain-containing protein</fullName>
    </recommendedName>
</protein>
<sequence length="41" mass="4184">MKQVVGKAVGDAKLEAEGNADKIEGQVQNAVGGTKDTLKGK</sequence>
<dbReference type="Proteomes" id="UP000063308">
    <property type="component" value="Chromosome"/>
</dbReference>
<comment type="similarity">
    <text evidence="1">Belongs to the UPF0337 (CsbD) family.</text>
</comment>
<evidence type="ECO:0000256" key="1">
    <source>
        <dbReference type="ARBA" id="ARBA00009129"/>
    </source>
</evidence>
<reference evidence="3 4" key="1">
    <citation type="submission" date="2014-11" db="EMBL/GenBank/DDBJ databases">
        <title>Symbiosis island explosion on the genome of extra-slow-growing strains of soybean bradyrhizobia with massive insertion sequences.</title>
        <authorList>
            <person name="Iida T."/>
            <person name="Minamisawa K."/>
        </authorList>
    </citation>
    <scope>NUCLEOTIDE SEQUENCE [LARGE SCALE GENOMIC DNA]</scope>
    <source>
        <strain evidence="3 4">NK6</strain>
    </source>
</reference>
<gene>
    <name evidence="3" type="ORF">NK6_4732</name>
</gene>
<feature type="domain" description="CsbD-like" evidence="2">
    <location>
        <begin position="1"/>
        <end position="39"/>
    </location>
</feature>
<dbReference type="Pfam" id="PF05532">
    <property type="entry name" value="CsbD"/>
    <property type="match status" value="1"/>
</dbReference>